<protein>
    <submittedName>
        <fullName evidence="2">Ovule protein</fullName>
    </submittedName>
</protein>
<name>A0A0K0G0A0_STRVS</name>
<keyword evidence="1" id="KW-1185">Reference proteome</keyword>
<dbReference type="WBParaSite" id="SVE_1813500.1">
    <property type="protein sequence ID" value="SVE_1813500.1"/>
    <property type="gene ID" value="SVE_1813500"/>
</dbReference>
<proteinExistence type="predicted"/>
<reference evidence="2" key="2">
    <citation type="submission" date="2015-08" db="UniProtKB">
        <authorList>
            <consortium name="WormBaseParasite"/>
        </authorList>
    </citation>
    <scope>IDENTIFICATION</scope>
</reference>
<evidence type="ECO:0000313" key="1">
    <source>
        <dbReference type="Proteomes" id="UP000035680"/>
    </source>
</evidence>
<accession>A0A0K0G0A0</accession>
<evidence type="ECO:0000313" key="2">
    <source>
        <dbReference type="WBParaSite" id="SVE_1813500.1"/>
    </source>
</evidence>
<dbReference type="AlphaFoldDB" id="A0A0K0G0A0"/>
<dbReference type="Proteomes" id="UP000035680">
    <property type="component" value="Unassembled WGS sequence"/>
</dbReference>
<sequence length="67" mass="7651">MCGVSCKISLARNKIFTFRSLTSHGHQDYKLGVFRRSADYKPESDSCACENRYPKLSVRCLDKLFGD</sequence>
<reference evidence="1" key="1">
    <citation type="submission" date="2014-07" db="EMBL/GenBank/DDBJ databases">
        <authorList>
            <person name="Martin A.A"/>
            <person name="De Silva N."/>
        </authorList>
    </citation>
    <scope>NUCLEOTIDE SEQUENCE</scope>
</reference>
<organism evidence="1 2">
    <name type="scientific">Strongyloides venezuelensis</name>
    <name type="common">Threadworm</name>
    <dbReference type="NCBI Taxonomy" id="75913"/>
    <lineage>
        <taxon>Eukaryota</taxon>
        <taxon>Metazoa</taxon>
        <taxon>Ecdysozoa</taxon>
        <taxon>Nematoda</taxon>
        <taxon>Chromadorea</taxon>
        <taxon>Rhabditida</taxon>
        <taxon>Tylenchina</taxon>
        <taxon>Panagrolaimomorpha</taxon>
        <taxon>Strongyloidoidea</taxon>
        <taxon>Strongyloididae</taxon>
        <taxon>Strongyloides</taxon>
    </lineage>
</organism>